<gene>
    <name evidence="1" type="ORF">CVT24_007775</name>
</gene>
<dbReference type="Proteomes" id="UP000284842">
    <property type="component" value="Unassembled WGS sequence"/>
</dbReference>
<proteinExistence type="predicted"/>
<keyword evidence="2" id="KW-1185">Reference proteome</keyword>
<dbReference type="InParanoid" id="A0A409YKS2"/>
<accession>A0A409YKS2</accession>
<name>A0A409YKS2_9AGAR</name>
<sequence length="500" mass="56098">MGASTSYQTICAAAELSARAAYVPHLYRLVEVTLETVVPDRQRLPETQHINDVLDLWEQAPVIKQYVQQLSFQLEQLTWSALPSETEFERYAVSLLSLPAVKSISISYSDLEGAIRKLTTSDRVGALFTRLIEACAARKTLHTLSCKKMAHLPYRQLFASGTLTTLSLDRCGVLPLTEPIRGLKSLTLRKMPLRVSTLSFFPDLDYLCIIRASITKCDRAANLPPPSFGLKTLTLDLLEYAFIDSASTFLKYYYDQAEQRGVKPFSHLAALAVVVDDYSELSVIEPLLKDISGTLQSFTFGVFPPTEMTVMDFLKHLRTETTRVSLRYQSIQWFDLSDGVNLSSATVLPLITSSYPSFPFDHILERAVAQNTSPEDSHNSDHDLDETDFTLWLQYVATLPSTLTGFMGINEVYVYVVMDDSHHNYDVFIKQESDISDAMAQMIAIGGGGLFATRLDRWNGAQGSRAQIMFHRADNVYHDGWTLVPKLSHIFKPLHVVSLV</sequence>
<evidence type="ECO:0000313" key="1">
    <source>
        <dbReference type="EMBL" id="PPR03661.1"/>
    </source>
</evidence>
<comment type="caution">
    <text evidence="1">The sequence shown here is derived from an EMBL/GenBank/DDBJ whole genome shotgun (WGS) entry which is preliminary data.</text>
</comment>
<protein>
    <submittedName>
        <fullName evidence="1">Uncharacterized protein</fullName>
    </submittedName>
</protein>
<dbReference type="OrthoDB" id="2788229at2759"/>
<organism evidence="1 2">
    <name type="scientific">Panaeolus cyanescens</name>
    <dbReference type="NCBI Taxonomy" id="181874"/>
    <lineage>
        <taxon>Eukaryota</taxon>
        <taxon>Fungi</taxon>
        <taxon>Dikarya</taxon>
        <taxon>Basidiomycota</taxon>
        <taxon>Agaricomycotina</taxon>
        <taxon>Agaricomycetes</taxon>
        <taxon>Agaricomycetidae</taxon>
        <taxon>Agaricales</taxon>
        <taxon>Agaricineae</taxon>
        <taxon>Galeropsidaceae</taxon>
        <taxon>Panaeolus</taxon>
    </lineage>
</organism>
<evidence type="ECO:0000313" key="2">
    <source>
        <dbReference type="Proteomes" id="UP000284842"/>
    </source>
</evidence>
<dbReference type="AlphaFoldDB" id="A0A409YKS2"/>
<reference evidence="1 2" key="1">
    <citation type="journal article" date="2018" name="Evol. Lett.">
        <title>Horizontal gene cluster transfer increased hallucinogenic mushroom diversity.</title>
        <authorList>
            <person name="Reynolds H.T."/>
            <person name="Vijayakumar V."/>
            <person name="Gluck-Thaler E."/>
            <person name="Korotkin H.B."/>
            <person name="Matheny P.B."/>
            <person name="Slot J.C."/>
        </authorList>
    </citation>
    <scope>NUCLEOTIDE SEQUENCE [LARGE SCALE GENOMIC DNA]</scope>
    <source>
        <strain evidence="1 2">2629</strain>
    </source>
</reference>
<dbReference type="EMBL" id="NHTK01001041">
    <property type="protein sequence ID" value="PPR03661.1"/>
    <property type="molecule type" value="Genomic_DNA"/>
</dbReference>